<dbReference type="InterPro" id="IPR045079">
    <property type="entry name" value="Oxoprolinase-like"/>
</dbReference>
<dbReference type="AlphaFoldDB" id="A0A518BY21"/>
<dbReference type="EMBL" id="CP036280">
    <property type="protein sequence ID" value="QDU71871.1"/>
    <property type="molecule type" value="Genomic_DNA"/>
</dbReference>
<evidence type="ECO:0000313" key="3">
    <source>
        <dbReference type="EMBL" id="QDU71871.1"/>
    </source>
</evidence>
<dbReference type="Proteomes" id="UP000320386">
    <property type="component" value="Chromosome"/>
</dbReference>
<protein>
    <submittedName>
        <fullName evidence="3">Acetophenone carboxylase gamma subunit</fullName>
        <ecNumber evidence="3">6.4.1.8</ecNumber>
    </submittedName>
</protein>
<dbReference type="Gene3D" id="3.30.420.40">
    <property type="match status" value="1"/>
</dbReference>
<name>A0A518BY21_9BACT</name>
<keyword evidence="4" id="KW-1185">Reference proteome</keyword>
<dbReference type="SUPFAM" id="SSF53067">
    <property type="entry name" value="Actin-like ATPase domain"/>
    <property type="match status" value="1"/>
</dbReference>
<proteinExistence type="predicted"/>
<dbReference type="InterPro" id="IPR043129">
    <property type="entry name" value="ATPase_NBD"/>
</dbReference>
<dbReference type="PANTHER" id="PTHR11365:SF23">
    <property type="entry name" value="HYPOTHETICAL 5-OXOPROLINASE (EUROFUNG)-RELATED"/>
    <property type="match status" value="1"/>
</dbReference>
<dbReference type="InterPro" id="IPR008040">
    <property type="entry name" value="Hydant_A_N"/>
</dbReference>
<evidence type="ECO:0000259" key="1">
    <source>
        <dbReference type="Pfam" id="PF01968"/>
    </source>
</evidence>
<evidence type="ECO:0000313" key="4">
    <source>
        <dbReference type="Proteomes" id="UP000320386"/>
    </source>
</evidence>
<dbReference type="GO" id="GO:0005829">
    <property type="term" value="C:cytosol"/>
    <property type="evidence" value="ECO:0007669"/>
    <property type="project" value="TreeGrafter"/>
</dbReference>
<accession>A0A518BY21</accession>
<dbReference type="KEGG" id="mcad:Pan265_17280"/>
<feature type="domain" description="Hydantoinase/oxoprolinase N-terminal" evidence="2">
    <location>
        <begin position="2"/>
        <end position="178"/>
    </location>
</feature>
<organism evidence="3 4">
    <name type="scientific">Mucisphaera calidilacus</name>
    <dbReference type="NCBI Taxonomy" id="2527982"/>
    <lineage>
        <taxon>Bacteria</taxon>
        <taxon>Pseudomonadati</taxon>
        <taxon>Planctomycetota</taxon>
        <taxon>Phycisphaerae</taxon>
        <taxon>Phycisphaerales</taxon>
        <taxon>Phycisphaeraceae</taxon>
        <taxon>Mucisphaera</taxon>
    </lineage>
</organism>
<feature type="domain" description="Hydantoinase A/oxoprolinase" evidence="1">
    <location>
        <begin position="200"/>
        <end position="479"/>
    </location>
</feature>
<evidence type="ECO:0000259" key="2">
    <source>
        <dbReference type="Pfam" id="PF05378"/>
    </source>
</evidence>
<dbReference type="Pfam" id="PF05378">
    <property type="entry name" value="Hydant_A_N"/>
    <property type="match status" value="1"/>
</dbReference>
<dbReference type="GO" id="GO:0016874">
    <property type="term" value="F:ligase activity"/>
    <property type="evidence" value="ECO:0007669"/>
    <property type="project" value="UniProtKB-KW"/>
</dbReference>
<sequence length="649" mass="68185">MRIGVDTGGTFTDLILANATGDIVATHKLLSTPDDPGRAVVDGIEALLAEVGADHQPHVVHGSTVATNALLEGKVARAALITTTGFEDVLRIARQNRPSLFALVPQKPAPVIDRGRTVGIKQRTGPEGQTISPMDPASVSEAVETLAGLRLESIAICLLHSYANPDDERRVARAVRERFGDAVHLTVSHELLPEWREYERTSTCAINAAVAPRMNGYVQRLAARLGPDRLSIMASHAGTLAVEEVGDQPVRTILSGPAGGALGALAVARSLGHERIITFDMGGTSTDVALLDGEPGLTTEGEAAGMPVRLPMVDLHTVGAGGGSMAWVDDGGALRVGPESCGADPGPACYGRQAGDLVPAVTDAHAVLGNLPRDIKLAGRMDLEVAAAESAVDNIAHKLGLGRIETAEGILAVAESTMARAIRKVSLERGHDPSEYAMVSFGGAGGLHACRLAEALGMSRIIVPAHAGLLSAVGMLTAARSLTFSIAVVRTLDDATCEAARRPGVLASQILPEAAASLEKQALAWFSRYGVPETDRGRRWQADLRYHGQSFEITVDLDNTDPIASFESEHERLYGYNPEGRAIEVVTLRETASGAAGTINFPEIQTPQTAAGPAILRDRSSTLLVREGWRASTSAEGHTMLTRMNGAAS</sequence>
<dbReference type="GO" id="GO:0006749">
    <property type="term" value="P:glutathione metabolic process"/>
    <property type="evidence" value="ECO:0007669"/>
    <property type="project" value="TreeGrafter"/>
</dbReference>
<dbReference type="InterPro" id="IPR002821">
    <property type="entry name" value="Hydantoinase_A"/>
</dbReference>
<dbReference type="Pfam" id="PF01968">
    <property type="entry name" value="Hydantoinase_A"/>
    <property type="match status" value="1"/>
</dbReference>
<dbReference type="PANTHER" id="PTHR11365">
    <property type="entry name" value="5-OXOPROLINASE RELATED"/>
    <property type="match status" value="1"/>
</dbReference>
<dbReference type="GO" id="GO:0017168">
    <property type="term" value="F:5-oxoprolinase (ATP-hydrolyzing) activity"/>
    <property type="evidence" value="ECO:0007669"/>
    <property type="project" value="TreeGrafter"/>
</dbReference>
<gene>
    <name evidence="3" type="primary">apc3</name>
    <name evidence="3" type="ORF">Pan265_17280</name>
</gene>
<keyword evidence="3" id="KW-0436">Ligase</keyword>
<dbReference type="EC" id="6.4.1.8" evidence="3"/>
<reference evidence="3 4" key="1">
    <citation type="submission" date="2019-02" db="EMBL/GenBank/DDBJ databases">
        <title>Deep-cultivation of Planctomycetes and their phenomic and genomic characterization uncovers novel biology.</title>
        <authorList>
            <person name="Wiegand S."/>
            <person name="Jogler M."/>
            <person name="Boedeker C."/>
            <person name="Pinto D."/>
            <person name="Vollmers J."/>
            <person name="Rivas-Marin E."/>
            <person name="Kohn T."/>
            <person name="Peeters S.H."/>
            <person name="Heuer A."/>
            <person name="Rast P."/>
            <person name="Oberbeckmann S."/>
            <person name="Bunk B."/>
            <person name="Jeske O."/>
            <person name="Meyerdierks A."/>
            <person name="Storesund J.E."/>
            <person name="Kallscheuer N."/>
            <person name="Luecker S."/>
            <person name="Lage O.M."/>
            <person name="Pohl T."/>
            <person name="Merkel B.J."/>
            <person name="Hornburger P."/>
            <person name="Mueller R.-W."/>
            <person name="Bruemmer F."/>
            <person name="Labrenz M."/>
            <person name="Spormann A.M."/>
            <person name="Op den Camp H."/>
            <person name="Overmann J."/>
            <person name="Amann R."/>
            <person name="Jetten M.S.M."/>
            <person name="Mascher T."/>
            <person name="Medema M.H."/>
            <person name="Devos D.P."/>
            <person name="Kaster A.-K."/>
            <person name="Ovreas L."/>
            <person name="Rohde M."/>
            <person name="Galperin M.Y."/>
            <person name="Jogler C."/>
        </authorList>
    </citation>
    <scope>NUCLEOTIDE SEQUENCE [LARGE SCALE GENOMIC DNA]</scope>
    <source>
        <strain evidence="3 4">Pan265</strain>
    </source>
</reference>